<evidence type="ECO:0000313" key="3">
    <source>
        <dbReference type="EMBL" id="MBB5690541.1"/>
    </source>
</evidence>
<feature type="domain" description="Flagellar hook-length control protein-like C-terminal" evidence="2">
    <location>
        <begin position="13"/>
        <end position="78"/>
    </location>
</feature>
<organism evidence="3 4">
    <name type="scientific">Neoroseomonas alkaliterrae</name>
    <dbReference type="NCBI Taxonomy" id="1452450"/>
    <lineage>
        <taxon>Bacteria</taxon>
        <taxon>Pseudomonadati</taxon>
        <taxon>Pseudomonadota</taxon>
        <taxon>Alphaproteobacteria</taxon>
        <taxon>Acetobacterales</taxon>
        <taxon>Acetobacteraceae</taxon>
        <taxon>Neoroseomonas</taxon>
    </lineage>
</organism>
<proteinExistence type="predicted"/>
<dbReference type="AlphaFoldDB" id="A0A840Y3G7"/>
<keyword evidence="3" id="KW-0966">Cell projection</keyword>
<dbReference type="CDD" id="cd17470">
    <property type="entry name" value="T3SS_Flik_C"/>
    <property type="match status" value="1"/>
</dbReference>
<dbReference type="RefSeq" id="WP_184485433.1">
    <property type="nucleotide sequence ID" value="NZ_JACIJE010000007.1"/>
</dbReference>
<keyword evidence="3" id="KW-0282">Flagellum</keyword>
<sequence>MRQLAPVVVAVAIPGGTARLAVTLEPAELGRVEISVERADGAAEVRILAERPETLALLQRDQRELDRALGQAGIAPEERRLSFALAERGAGDGGAGQPGHRHGEGRRGPLAAAPPEAPAAAGPARRPLSLIDLAI</sequence>
<dbReference type="Proteomes" id="UP000562254">
    <property type="component" value="Unassembled WGS sequence"/>
</dbReference>
<feature type="region of interest" description="Disordered" evidence="1">
    <location>
        <begin position="85"/>
        <end position="126"/>
    </location>
</feature>
<dbReference type="Gene3D" id="3.30.750.140">
    <property type="match status" value="1"/>
</dbReference>
<accession>A0A840Y3G7</accession>
<reference evidence="3 4" key="1">
    <citation type="submission" date="2020-08" db="EMBL/GenBank/DDBJ databases">
        <title>Genomic Encyclopedia of Type Strains, Phase IV (KMG-IV): sequencing the most valuable type-strain genomes for metagenomic binning, comparative biology and taxonomic classification.</title>
        <authorList>
            <person name="Goeker M."/>
        </authorList>
    </citation>
    <scope>NUCLEOTIDE SEQUENCE [LARGE SCALE GENOMIC DNA]</scope>
    <source>
        <strain evidence="3 4">DSM 25895</strain>
    </source>
</reference>
<dbReference type="EMBL" id="JACIJE010000007">
    <property type="protein sequence ID" value="MBB5690541.1"/>
    <property type="molecule type" value="Genomic_DNA"/>
</dbReference>
<comment type="caution">
    <text evidence="3">The sequence shown here is derived from an EMBL/GenBank/DDBJ whole genome shotgun (WGS) entry which is preliminary data.</text>
</comment>
<keyword evidence="4" id="KW-1185">Reference proteome</keyword>
<evidence type="ECO:0000259" key="2">
    <source>
        <dbReference type="Pfam" id="PF02120"/>
    </source>
</evidence>
<dbReference type="InterPro" id="IPR038610">
    <property type="entry name" value="FliK-like_C_sf"/>
</dbReference>
<dbReference type="Pfam" id="PF02120">
    <property type="entry name" value="Flg_hook"/>
    <property type="match status" value="1"/>
</dbReference>
<evidence type="ECO:0000256" key="1">
    <source>
        <dbReference type="SAM" id="MobiDB-lite"/>
    </source>
</evidence>
<protein>
    <submittedName>
        <fullName evidence="3">Flagellar hook-length control protein FliK</fullName>
    </submittedName>
</protein>
<name>A0A840Y3G7_9PROT</name>
<keyword evidence="3" id="KW-0969">Cilium</keyword>
<dbReference type="InterPro" id="IPR021136">
    <property type="entry name" value="Flagellar_hook_control-like_C"/>
</dbReference>
<gene>
    <name evidence="3" type="ORF">FHS88_002676</name>
</gene>
<evidence type="ECO:0000313" key="4">
    <source>
        <dbReference type="Proteomes" id="UP000562254"/>
    </source>
</evidence>
<feature type="compositionally biased region" description="Low complexity" evidence="1">
    <location>
        <begin position="108"/>
        <end position="126"/>
    </location>
</feature>